<dbReference type="InterPro" id="IPR045093">
    <property type="entry name" value="Cullin"/>
</dbReference>
<sequence>MIELEEGWSTIQNQIANLINIIEGVPGSPMDASIHSTVYTMCTQRDPFDYSEDLYERYKGVYNDYLSCKVLPAIQEKNDVSMLQEFVKRWANHKVMVSKLCRFFNFLDRFHIPRRELPSLKDAGFGCFREIVYEKMKLKVRDDVISLINRERKGNEIDRSLVKDVIEVFVEIGNNNLDCYVNDFETPFLTDLVDYYTRKCSIGITDVECFQMDKDKVSHYLYSSTEEKLLKQVQGPENAQQEEMPGVPRDLWRMYQLMMLRYGTIMG</sequence>
<dbReference type="GO" id="GO:0031625">
    <property type="term" value="F:ubiquitin protein ligase binding"/>
    <property type="evidence" value="ECO:0007669"/>
    <property type="project" value="InterPro"/>
</dbReference>
<dbReference type="EMBL" id="JAJJMB010017971">
    <property type="protein sequence ID" value="KAI3833323.1"/>
    <property type="molecule type" value="Genomic_DNA"/>
</dbReference>
<feature type="domain" description="Cullin N-terminal" evidence="2">
    <location>
        <begin position="8"/>
        <end position="234"/>
    </location>
</feature>
<name>A0AAD4RV22_9MAGN</name>
<evidence type="ECO:0000259" key="2">
    <source>
        <dbReference type="Pfam" id="PF00888"/>
    </source>
</evidence>
<dbReference type="InterPro" id="IPR001373">
    <property type="entry name" value="Cullin_N"/>
</dbReference>
<dbReference type="Proteomes" id="UP001202328">
    <property type="component" value="Unassembled WGS sequence"/>
</dbReference>
<comment type="caution">
    <text evidence="3">The sequence shown here is derived from an EMBL/GenBank/DDBJ whole genome shotgun (WGS) entry which is preliminary data.</text>
</comment>
<dbReference type="PANTHER" id="PTHR11932">
    <property type="entry name" value="CULLIN"/>
    <property type="match status" value="1"/>
</dbReference>
<dbReference type="GO" id="GO:0006511">
    <property type="term" value="P:ubiquitin-dependent protein catabolic process"/>
    <property type="evidence" value="ECO:0007669"/>
    <property type="project" value="InterPro"/>
</dbReference>
<accession>A0AAD4RV22</accession>
<dbReference type="SUPFAM" id="SSF74788">
    <property type="entry name" value="Cullin repeat-like"/>
    <property type="match status" value="1"/>
</dbReference>
<keyword evidence="4" id="KW-1185">Reference proteome</keyword>
<dbReference type="InterPro" id="IPR016159">
    <property type="entry name" value="Cullin_repeat-like_dom_sf"/>
</dbReference>
<evidence type="ECO:0000313" key="4">
    <source>
        <dbReference type="Proteomes" id="UP001202328"/>
    </source>
</evidence>
<reference evidence="3" key="1">
    <citation type="submission" date="2022-04" db="EMBL/GenBank/DDBJ databases">
        <title>A functionally conserved STORR gene fusion in Papaver species that diverged 16.8 million years ago.</title>
        <authorList>
            <person name="Catania T."/>
        </authorList>
    </citation>
    <scope>NUCLEOTIDE SEQUENCE</scope>
    <source>
        <strain evidence="3">S-188037</strain>
    </source>
</reference>
<dbReference type="AlphaFoldDB" id="A0AAD4RV22"/>
<comment type="similarity">
    <text evidence="1">Belongs to the cullin family.</text>
</comment>
<dbReference type="Gene3D" id="1.20.1310.10">
    <property type="entry name" value="Cullin Repeats"/>
    <property type="match status" value="2"/>
</dbReference>
<organism evidence="3 4">
    <name type="scientific">Papaver atlanticum</name>
    <dbReference type="NCBI Taxonomy" id="357466"/>
    <lineage>
        <taxon>Eukaryota</taxon>
        <taxon>Viridiplantae</taxon>
        <taxon>Streptophyta</taxon>
        <taxon>Embryophyta</taxon>
        <taxon>Tracheophyta</taxon>
        <taxon>Spermatophyta</taxon>
        <taxon>Magnoliopsida</taxon>
        <taxon>Ranunculales</taxon>
        <taxon>Papaveraceae</taxon>
        <taxon>Papaveroideae</taxon>
        <taxon>Papaver</taxon>
    </lineage>
</organism>
<proteinExistence type="inferred from homology"/>
<protein>
    <recommendedName>
        <fullName evidence="2">Cullin N-terminal domain-containing protein</fullName>
    </recommendedName>
</protein>
<evidence type="ECO:0000256" key="1">
    <source>
        <dbReference type="ARBA" id="ARBA00006019"/>
    </source>
</evidence>
<dbReference type="Pfam" id="PF00888">
    <property type="entry name" value="Cullin"/>
    <property type="match status" value="1"/>
</dbReference>
<evidence type="ECO:0000313" key="3">
    <source>
        <dbReference type="EMBL" id="KAI3833323.1"/>
    </source>
</evidence>
<gene>
    <name evidence="3" type="ORF">MKW98_006422</name>
</gene>